<keyword evidence="1 10" id="KW-0808">Transferase</keyword>
<evidence type="ECO:0000256" key="3">
    <source>
        <dbReference type="ARBA" id="ARBA00022705"/>
    </source>
</evidence>
<dbReference type="InterPro" id="IPR018320">
    <property type="entry name" value="DNA_polymerase_1"/>
</dbReference>
<keyword evidence="10" id="KW-0269">Exonuclease</keyword>
<feature type="domain" description="5'-3' exonuclease" evidence="11">
    <location>
        <begin position="9"/>
        <end position="268"/>
    </location>
</feature>
<keyword evidence="10" id="KW-0378">Hydrolase</keyword>
<dbReference type="EC" id="2.7.7.7" evidence="9 10"/>
<dbReference type="CDD" id="cd09859">
    <property type="entry name" value="PIN_53EXO"/>
    <property type="match status" value="1"/>
</dbReference>
<dbReference type="Pfam" id="PF02739">
    <property type="entry name" value="5_3_exonuc_N"/>
    <property type="match status" value="1"/>
</dbReference>
<accession>A0ABY8C5A2</accession>
<evidence type="ECO:0000256" key="4">
    <source>
        <dbReference type="ARBA" id="ARBA00022763"/>
    </source>
</evidence>
<reference evidence="13 14" key="1">
    <citation type="submission" date="2023-02" db="EMBL/GenBank/DDBJ databases">
        <title>Novel Oscillospiraceae bacterial genomes.</title>
        <authorList>
            <person name="Srinivasan S."/>
            <person name="Austin M.N."/>
            <person name="Fiedler T.L."/>
            <person name="Strenk S.M."/>
            <person name="Agnew K.J."/>
            <person name="Nagana Gowda G.A."/>
            <person name="Raftery D."/>
            <person name="Beamer M.A."/>
            <person name="Achilles S.L."/>
            <person name="Wiesenfeld H.C."/>
            <person name="Fredricks D.N."/>
            <person name="Hillier S.L."/>
        </authorList>
    </citation>
    <scope>NUCLEOTIDE SEQUENCE [LARGE SCALE GENOMIC DNA]</scope>
    <source>
        <strain evidence="13 14">CHIC02 1186E3-8</strain>
    </source>
</reference>
<dbReference type="RefSeq" id="WP_315571155.1">
    <property type="nucleotide sequence ID" value="NZ_CP118868.1"/>
</dbReference>
<evidence type="ECO:0000256" key="2">
    <source>
        <dbReference type="ARBA" id="ARBA00022695"/>
    </source>
</evidence>
<dbReference type="SUPFAM" id="SSF47807">
    <property type="entry name" value="5' to 3' exonuclease, C-terminal subdomain"/>
    <property type="match status" value="1"/>
</dbReference>
<dbReference type="InterPro" id="IPR036279">
    <property type="entry name" value="5-3_exonuclease_C_sf"/>
</dbReference>
<dbReference type="NCBIfam" id="NF004397">
    <property type="entry name" value="PRK05755.1"/>
    <property type="match status" value="1"/>
</dbReference>
<evidence type="ECO:0000256" key="7">
    <source>
        <dbReference type="ARBA" id="ARBA00023204"/>
    </source>
</evidence>
<dbReference type="EMBL" id="CP118868">
    <property type="protein sequence ID" value="WEG35119.1"/>
    <property type="molecule type" value="Genomic_DNA"/>
</dbReference>
<dbReference type="SUPFAM" id="SSF56672">
    <property type="entry name" value="DNA/RNA polymerases"/>
    <property type="match status" value="1"/>
</dbReference>
<dbReference type="Gene3D" id="1.20.1060.10">
    <property type="entry name" value="Taq DNA Polymerase, Chain T, domain 4"/>
    <property type="match status" value="1"/>
</dbReference>
<dbReference type="InterPro" id="IPR008918">
    <property type="entry name" value="HhH2"/>
</dbReference>
<comment type="function">
    <text evidence="10">In addition to polymerase activity, this DNA polymerase exhibits 5'-3' exonuclease activity.</text>
</comment>
<dbReference type="SMART" id="SM00475">
    <property type="entry name" value="53EXOc"/>
    <property type="match status" value="1"/>
</dbReference>
<protein>
    <recommendedName>
        <fullName evidence="9 10">DNA polymerase I</fullName>
        <ecNumber evidence="9 10">2.7.7.7</ecNumber>
    </recommendedName>
</protein>
<keyword evidence="3 10" id="KW-0235">DNA replication</keyword>
<gene>
    <name evidence="10 13" type="primary">polA</name>
    <name evidence="13" type="ORF">PYS61_04050</name>
</gene>
<evidence type="ECO:0000259" key="11">
    <source>
        <dbReference type="SMART" id="SM00475"/>
    </source>
</evidence>
<dbReference type="PRINTS" id="PR00868">
    <property type="entry name" value="DNAPOLI"/>
</dbReference>
<dbReference type="Pfam" id="PF01367">
    <property type="entry name" value="5_3_exonuc"/>
    <property type="match status" value="1"/>
</dbReference>
<evidence type="ECO:0000256" key="5">
    <source>
        <dbReference type="ARBA" id="ARBA00022932"/>
    </source>
</evidence>
<dbReference type="NCBIfam" id="TIGR00593">
    <property type="entry name" value="pola"/>
    <property type="match status" value="1"/>
</dbReference>
<dbReference type="InterPro" id="IPR020045">
    <property type="entry name" value="DNA_polI_H3TH"/>
</dbReference>
<evidence type="ECO:0000256" key="10">
    <source>
        <dbReference type="RuleBase" id="RU004460"/>
    </source>
</evidence>
<evidence type="ECO:0000256" key="9">
    <source>
        <dbReference type="NCBIfam" id="TIGR00593"/>
    </source>
</evidence>
<evidence type="ECO:0000256" key="6">
    <source>
        <dbReference type="ARBA" id="ARBA00023125"/>
    </source>
</evidence>
<dbReference type="InterPro" id="IPR029060">
    <property type="entry name" value="PIN-like_dom_sf"/>
</dbReference>
<dbReference type="PANTHER" id="PTHR10133:SF27">
    <property type="entry name" value="DNA POLYMERASE NU"/>
    <property type="match status" value="1"/>
</dbReference>
<dbReference type="SMART" id="SM00482">
    <property type="entry name" value="POLAc"/>
    <property type="match status" value="1"/>
</dbReference>
<evidence type="ECO:0000313" key="13">
    <source>
        <dbReference type="EMBL" id="WEG35119.1"/>
    </source>
</evidence>
<keyword evidence="2 10" id="KW-0548">Nucleotidyltransferase</keyword>
<dbReference type="Gene3D" id="3.30.70.370">
    <property type="match status" value="1"/>
</dbReference>
<feature type="domain" description="DNA-directed DNA polymerase family A palm" evidence="12">
    <location>
        <begin position="771"/>
        <end position="1004"/>
    </location>
</feature>
<dbReference type="InterPro" id="IPR002421">
    <property type="entry name" value="5-3_exonuclease"/>
</dbReference>
<organism evidence="13 14">
    <name type="scientific">Amygdalobacter indicium</name>
    <dbReference type="NCBI Taxonomy" id="3029272"/>
    <lineage>
        <taxon>Bacteria</taxon>
        <taxon>Bacillati</taxon>
        <taxon>Bacillota</taxon>
        <taxon>Clostridia</taxon>
        <taxon>Eubacteriales</taxon>
        <taxon>Oscillospiraceae</taxon>
        <taxon>Amygdalobacter</taxon>
    </lineage>
</organism>
<dbReference type="GO" id="GO:0003887">
    <property type="term" value="F:DNA-directed DNA polymerase activity"/>
    <property type="evidence" value="ECO:0007669"/>
    <property type="project" value="UniProtKB-EC"/>
</dbReference>
<comment type="catalytic activity">
    <reaction evidence="8 10">
        <text>DNA(n) + a 2'-deoxyribonucleoside 5'-triphosphate = DNA(n+1) + diphosphate</text>
        <dbReference type="Rhea" id="RHEA:22508"/>
        <dbReference type="Rhea" id="RHEA-COMP:17339"/>
        <dbReference type="Rhea" id="RHEA-COMP:17340"/>
        <dbReference type="ChEBI" id="CHEBI:33019"/>
        <dbReference type="ChEBI" id="CHEBI:61560"/>
        <dbReference type="ChEBI" id="CHEBI:173112"/>
        <dbReference type="EC" id="2.7.7.7"/>
    </reaction>
</comment>
<dbReference type="InterPro" id="IPR020046">
    <property type="entry name" value="5-3_exonucl_a-hlix_arch_N"/>
</dbReference>
<evidence type="ECO:0000313" key="14">
    <source>
        <dbReference type="Proteomes" id="UP001220478"/>
    </source>
</evidence>
<keyword evidence="7 10" id="KW-0234">DNA repair</keyword>
<dbReference type="Pfam" id="PF00476">
    <property type="entry name" value="DNA_pol_A"/>
    <property type="match status" value="1"/>
</dbReference>
<sequence>MKELIASENYDLLIVDANSLIYRTHYAALQSNLTWRGLPVAATYGFFNILLKTVQMYPTKYLALCWDVSKQTFRNELFPEYKAGRAPMPEELKVQLPLLQNALHLSAFAQLGYKGYEADDLIGSLSFAAAEKGWRSLILSSDKDDLQLINSNVQVLMPKGGGIYELWDEEKLRSDFGVDGNGWLQMKALMGDKSDNIPGVSGIGVKTAAKLIAKYQTLDNLLAHLDELSGKQKQNIAESGAQLNLALKLSRICCDLELFNEWEELLNPGIKQKELAEICQLLQFNSLISRYNLPVPAAKIAVGQLTDPDFLENKPNEAVWRRKSDSCADVKTEVEEAESYAAYLDKTDSRTRLLLDFLTLNYRSILTYNTGERTFIRNLLQKIQNKAANLPYYSLAMPSVQERRIIKTELETDTANEAASKGVWIYLPYLCVTEDTFCVAADVRQGILWNSSQPNVYYQLSAEDLREFLLNLQHKQLSFCEREGQVFEVPGFYTFSLKELLKSLNLFEFRADFQIDCENITEQALMTKKTEKRGSDLALRKVIAGSAWADLDLQAYALGVLQTDLWAEYRCRHEQLEDETYKLGQFLQDCVYYLDLSLLQIMLTDTAVLVHRIEQPLVIVLAEMEKTGIKLDQDELQKAEDAYLLEMEKAERQLLFAAGREINLNSPEQVSKLLFEDLAISAPTDKLNKSGFVSTKNEYLQELAPFNPAVRELLNYRKYRKLLDFAAGLEQSVQQDSKRITTEFQQMKTATGRLSSQNPNLQNIPVRSNVKISLRSAFVADENDLLLDIDYSQIELRIMAALANDEHMLQAFQQGKDVHAEVAAHIFQEDLTAVTPEQRTKAKAINFSLIYGATTFGTAKRLGISLAEAKAYLQGYFTKYAAIKEYMKKLVTTAQANDYILTAFGRRRYLGKQPAHQVVTGELSLYLTDLSKLRENPPVRQKPSAKTSAADNRIIINTPIQGTGADIIKLAMLKSALKIQKEQLPAKLLLQVHDELLFSIAGKTADKTAEQLLKCMENITNIGVDLQAALHVGNNWADVH</sequence>
<dbReference type="SUPFAM" id="SSF88723">
    <property type="entry name" value="PIN domain-like"/>
    <property type="match status" value="1"/>
</dbReference>
<dbReference type="PANTHER" id="PTHR10133">
    <property type="entry name" value="DNA POLYMERASE I"/>
    <property type="match status" value="1"/>
</dbReference>
<dbReference type="CDD" id="cd09898">
    <property type="entry name" value="H3TH_53EXO"/>
    <property type="match status" value="1"/>
</dbReference>
<dbReference type="SMART" id="SM00279">
    <property type="entry name" value="HhH2"/>
    <property type="match status" value="1"/>
</dbReference>
<dbReference type="Gene3D" id="3.40.50.1010">
    <property type="entry name" value="5'-nuclease"/>
    <property type="match status" value="1"/>
</dbReference>
<comment type="subunit">
    <text evidence="10">Single-chain monomer with multiple functions.</text>
</comment>
<dbReference type="InterPro" id="IPR001098">
    <property type="entry name" value="DNA-dir_DNA_pol_A_palm_dom"/>
</dbReference>
<evidence type="ECO:0000256" key="1">
    <source>
        <dbReference type="ARBA" id="ARBA00022679"/>
    </source>
</evidence>
<keyword evidence="14" id="KW-1185">Reference proteome</keyword>
<dbReference type="Proteomes" id="UP001220478">
    <property type="component" value="Chromosome"/>
</dbReference>
<evidence type="ECO:0000256" key="8">
    <source>
        <dbReference type="ARBA" id="ARBA00049244"/>
    </source>
</evidence>
<keyword evidence="6 10" id="KW-0238">DNA-binding</keyword>
<keyword evidence="5 10" id="KW-0239">DNA-directed DNA polymerase</keyword>
<dbReference type="InterPro" id="IPR043502">
    <property type="entry name" value="DNA/RNA_pol_sf"/>
</dbReference>
<proteinExistence type="inferred from homology"/>
<dbReference type="InterPro" id="IPR002298">
    <property type="entry name" value="DNA_polymerase_A"/>
</dbReference>
<keyword evidence="10" id="KW-0540">Nuclease</keyword>
<keyword evidence="4 10" id="KW-0227">DNA damage</keyword>
<comment type="similarity">
    <text evidence="10">Belongs to the DNA polymerase type-A family.</text>
</comment>
<dbReference type="Gene3D" id="1.10.150.20">
    <property type="entry name" value="5' to 3' exonuclease, C-terminal subdomain"/>
    <property type="match status" value="2"/>
</dbReference>
<name>A0ABY8C5A2_9FIRM</name>
<evidence type="ECO:0000259" key="12">
    <source>
        <dbReference type="SMART" id="SM00482"/>
    </source>
</evidence>